<sequence>MSPKESYLIEQPTRREILISLKKQGTLSVQEMARQVGITEMGIRRHLYALQRDQYVRTTICRPSTGRPSYLYSLTDKASVLFVNSYDSLVTELLDEMTDLAGESSVLQLFERRKEKLRKTYTRAIGNKGLEERVAALTRFQNREGYMAGLTKSGDGRYLLEEANCPVARVASRFPQVCQCELALFEEVLQTRVERLECMSEGGRKCLYRIGE</sequence>
<dbReference type="GO" id="GO:0003677">
    <property type="term" value="F:DNA binding"/>
    <property type="evidence" value="ECO:0007669"/>
    <property type="project" value="UniProtKB-KW"/>
</dbReference>
<protein>
    <submittedName>
        <fullName evidence="2">Transcriptional regulator</fullName>
    </submittedName>
</protein>
<dbReference type="Proteomes" id="UP000192727">
    <property type="component" value="Chromosome"/>
</dbReference>
<keyword evidence="1" id="KW-0238">DNA-binding</keyword>
<gene>
    <name evidence="2" type="ORF">B7C51_18535</name>
</gene>
<dbReference type="RefSeq" id="WP_023483201.1">
    <property type="nucleotide sequence ID" value="NZ_CP020557.1"/>
</dbReference>
<dbReference type="Pfam" id="PF13412">
    <property type="entry name" value="HTH_24"/>
    <property type="match status" value="1"/>
</dbReference>
<dbReference type="SUPFAM" id="SSF46785">
    <property type="entry name" value="Winged helix' DNA-binding domain"/>
    <property type="match status" value="1"/>
</dbReference>
<dbReference type="Gene3D" id="1.10.10.10">
    <property type="entry name" value="Winged helix-like DNA-binding domain superfamily/Winged helix DNA-binding domain"/>
    <property type="match status" value="1"/>
</dbReference>
<dbReference type="InterPro" id="IPR036390">
    <property type="entry name" value="WH_DNA-bd_sf"/>
</dbReference>
<organism evidence="2 3">
    <name type="scientific">Paenibacillus larvae subsp. pulvifaciens</name>
    <dbReference type="NCBI Taxonomy" id="1477"/>
    <lineage>
        <taxon>Bacteria</taxon>
        <taxon>Bacillati</taxon>
        <taxon>Bacillota</taxon>
        <taxon>Bacilli</taxon>
        <taxon>Bacillales</taxon>
        <taxon>Paenibacillaceae</taxon>
        <taxon>Paenibacillus</taxon>
    </lineage>
</organism>
<dbReference type="PANTHER" id="PTHR38600">
    <property type="entry name" value="TRANSCRIPTIONAL REGULATORY PROTEIN"/>
    <property type="match status" value="1"/>
</dbReference>
<dbReference type="InterPro" id="IPR036388">
    <property type="entry name" value="WH-like_DNA-bd_sf"/>
</dbReference>
<dbReference type="PANTHER" id="PTHR38600:SF2">
    <property type="entry name" value="SLL0088 PROTEIN"/>
    <property type="match status" value="1"/>
</dbReference>
<dbReference type="AlphaFoldDB" id="A0A1V0UW13"/>
<dbReference type="CDD" id="cd00090">
    <property type="entry name" value="HTH_ARSR"/>
    <property type="match status" value="1"/>
</dbReference>
<evidence type="ECO:0000313" key="2">
    <source>
        <dbReference type="EMBL" id="ARF69384.1"/>
    </source>
</evidence>
<dbReference type="EMBL" id="CP020557">
    <property type="protein sequence ID" value="ARF69384.1"/>
    <property type="molecule type" value="Genomic_DNA"/>
</dbReference>
<name>A0A1V0UW13_9BACL</name>
<evidence type="ECO:0000313" key="3">
    <source>
        <dbReference type="Proteomes" id="UP000192727"/>
    </source>
</evidence>
<dbReference type="InterPro" id="IPR011991">
    <property type="entry name" value="ArsR-like_HTH"/>
</dbReference>
<accession>A0A1V0UW13</accession>
<proteinExistence type="predicted"/>
<evidence type="ECO:0000256" key="1">
    <source>
        <dbReference type="ARBA" id="ARBA00023125"/>
    </source>
</evidence>
<reference evidence="2 3" key="1">
    <citation type="submission" date="2017-03" db="EMBL/GenBank/DDBJ databases">
        <title>Paenibacillus larvae genome sequencing.</title>
        <authorList>
            <person name="Dingman D.W."/>
        </authorList>
    </citation>
    <scope>NUCLEOTIDE SEQUENCE [LARGE SCALE GENOMIC DNA]</scope>
    <source>
        <strain evidence="2 3">SAG 10367</strain>
    </source>
</reference>